<evidence type="ECO:0000256" key="7">
    <source>
        <dbReference type="ARBA" id="ARBA00023237"/>
    </source>
</evidence>
<evidence type="ECO:0000313" key="10">
    <source>
        <dbReference type="EMBL" id="TDQ80197.1"/>
    </source>
</evidence>
<dbReference type="Gene3D" id="2.40.170.20">
    <property type="entry name" value="TonB-dependent receptor, beta-barrel domain"/>
    <property type="match status" value="1"/>
</dbReference>
<evidence type="ECO:0000256" key="3">
    <source>
        <dbReference type="ARBA" id="ARBA00022452"/>
    </source>
</evidence>
<dbReference type="SUPFAM" id="SSF49464">
    <property type="entry name" value="Carboxypeptidase regulatory domain-like"/>
    <property type="match status" value="1"/>
</dbReference>
<evidence type="ECO:0000256" key="1">
    <source>
        <dbReference type="ARBA" id="ARBA00004571"/>
    </source>
</evidence>
<evidence type="ECO:0000256" key="2">
    <source>
        <dbReference type="ARBA" id="ARBA00022448"/>
    </source>
</evidence>
<keyword evidence="4 8" id="KW-0812">Transmembrane</keyword>
<dbReference type="Gene3D" id="2.170.130.10">
    <property type="entry name" value="TonB-dependent receptor, plug domain"/>
    <property type="match status" value="1"/>
</dbReference>
<evidence type="ECO:0000256" key="4">
    <source>
        <dbReference type="ARBA" id="ARBA00022692"/>
    </source>
</evidence>
<evidence type="ECO:0000256" key="6">
    <source>
        <dbReference type="ARBA" id="ARBA00023136"/>
    </source>
</evidence>
<keyword evidence="10" id="KW-0675">Receptor</keyword>
<keyword evidence="5" id="KW-0732">Signal</keyword>
<dbReference type="SUPFAM" id="SSF56935">
    <property type="entry name" value="Porins"/>
    <property type="match status" value="1"/>
</dbReference>
<dbReference type="Proteomes" id="UP000295292">
    <property type="component" value="Unassembled WGS sequence"/>
</dbReference>
<comment type="similarity">
    <text evidence="8">Belongs to the TonB-dependent receptor family.</text>
</comment>
<dbReference type="Pfam" id="PF13715">
    <property type="entry name" value="CarbopepD_reg_2"/>
    <property type="match status" value="1"/>
</dbReference>
<accession>A0A4R6WMD8</accession>
<sequence length="785" mass="89452">MHVLKYVILILVSGWYINVDAQTSHFQLKGNVQSLTGEPLQHATVRVNDLVIITDSKGYYATRSLRDRKVRIHVSALGFKSQEQTLALKDTVTYLNFNLKQDDKYIEEVQVMGLTKTEEVNRQAYNVTAIDATKLYNTTLDIAGALDRVAGVRVRENGGLGSSFNLLLNGFSGEHVRYFLDGVPMENFGSSFQINNIPINLAERVEVYKGVVPVWLGSDALGGAINIVTNNKKQNYVDVSYSYGSFNTHRTVINTAVTNKYGLTLQLNAFQNYSDNNYKVDIAKHNNRLDNYTKPTRISRFHDTYHNESIIANFGVVDKPYADRLLFGIVLGQNYKEIQTGARMDAVFGGWHRRGSTVMPTLKYSKKNLIQGLDVILNANINLGKEQNIDTVAKRFDWFGDTQAGLPPTAGERNRSLYKYSNNEGLVTATASYSVNERHSFNLNNVFSNFNRKGSDELNPGNDQYELAKKTQKNILAFGYQYQVADRWSTSIFAKHYSQHNKNGDTHGQQMTRLGYGIATSYFINPRTQLKASYELTNKMPTPYQIFGDVENQEANPNLKPEGSNNLNVGLNYSFSLASSHNFSVTPNLIYRDAKDFIYQRLNQNQSKYIADNRDGVMTYGGEADIRYSYKNFIRAGGSMTYQFLCNMQRVNRDPQTGVETPSDVYRDRMPNIPYYFWNADVAFSFHDMAGKHNDLNVGYNVNYVKSFWLFWPSRGFENSSQKKITPTQFSHDINVVYSLKNGKYNISLEARNITDAKLVDNFEMQKPGRAFYLNLRYFLNRNKF</sequence>
<proteinExistence type="inferred from homology"/>
<dbReference type="AlphaFoldDB" id="A0A4R6WMD8"/>
<evidence type="ECO:0000313" key="11">
    <source>
        <dbReference type="Proteomes" id="UP000295292"/>
    </source>
</evidence>
<dbReference type="GO" id="GO:0044718">
    <property type="term" value="P:siderophore transmembrane transport"/>
    <property type="evidence" value="ECO:0007669"/>
    <property type="project" value="TreeGrafter"/>
</dbReference>
<reference evidence="10 11" key="1">
    <citation type="submission" date="2019-03" db="EMBL/GenBank/DDBJ databases">
        <title>Genomic Encyclopedia of Archaeal and Bacterial Type Strains, Phase II (KMG-II): from individual species to whole genera.</title>
        <authorList>
            <person name="Goeker M."/>
        </authorList>
    </citation>
    <scope>NUCLEOTIDE SEQUENCE [LARGE SCALE GENOMIC DNA]</scope>
    <source>
        <strain evidence="10 11">DSM 28353</strain>
    </source>
</reference>
<dbReference type="Gene3D" id="2.60.40.1120">
    <property type="entry name" value="Carboxypeptidase-like, regulatory domain"/>
    <property type="match status" value="1"/>
</dbReference>
<dbReference type="InterPro" id="IPR039426">
    <property type="entry name" value="TonB-dep_rcpt-like"/>
</dbReference>
<dbReference type="PROSITE" id="PS52016">
    <property type="entry name" value="TONB_DEPENDENT_REC_3"/>
    <property type="match status" value="1"/>
</dbReference>
<dbReference type="InterPro" id="IPR036942">
    <property type="entry name" value="Beta-barrel_TonB_sf"/>
</dbReference>
<dbReference type="PANTHER" id="PTHR30069">
    <property type="entry name" value="TONB-DEPENDENT OUTER MEMBRANE RECEPTOR"/>
    <property type="match status" value="1"/>
</dbReference>
<evidence type="ECO:0000256" key="5">
    <source>
        <dbReference type="ARBA" id="ARBA00022729"/>
    </source>
</evidence>
<organism evidence="10 11">
    <name type="scientific">Sphingobacterium yanglingense</name>
    <dbReference type="NCBI Taxonomy" id="1437280"/>
    <lineage>
        <taxon>Bacteria</taxon>
        <taxon>Pseudomonadati</taxon>
        <taxon>Bacteroidota</taxon>
        <taxon>Sphingobacteriia</taxon>
        <taxon>Sphingobacteriales</taxon>
        <taxon>Sphingobacteriaceae</taxon>
        <taxon>Sphingobacterium</taxon>
    </lineage>
</organism>
<dbReference type="InterPro" id="IPR037066">
    <property type="entry name" value="Plug_dom_sf"/>
</dbReference>
<keyword evidence="3 8" id="KW-1134">Transmembrane beta strand</keyword>
<evidence type="ECO:0000259" key="9">
    <source>
        <dbReference type="Pfam" id="PF07715"/>
    </source>
</evidence>
<dbReference type="GO" id="GO:0009279">
    <property type="term" value="C:cell outer membrane"/>
    <property type="evidence" value="ECO:0007669"/>
    <property type="project" value="UniProtKB-SubCell"/>
</dbReference>
<dbReference type="OrthoDB" id="9812892at2"/>
<gene>
    <name evidence="10" type="ORF">CLV99_1654</name>
</gene>
<comment type="caution">
    <text evidence="10">The sequence shown here is derived from an EMBL/GenBank/DDBJ whole genome shotgun (WGS) entry which is preliminary data.</text>
</comment>
<keyword evidence="2 8" id="KW-0813">Transport</keyword>
<dbReference type="InterPro" id="IPR008969">
    <property type="entry name" value="CarboxyPept-like_regulatory"/>
</dbReference>
<keyword evidence="11" id="KW-1185">Reference proteome</keyword>
<dbReference type="InterPro" id="IPR012910">
    <property type="entry name" value="Plug_dom"/>
</dbReference>
<dbReference type="PANTHER" id="PTHR30069:SF29">
    <property type="entry name" value="HEMOGLOBIN AND HEMOGLOBIN-HAPTOGLOBIN-BINDING PROTEIN 1-RELATED"/>
    <property type="match status" value="1"/>
</dbReference>
<dbReference type="GO" id="GO:0015344">
    <property type="term" value="F:siderophore uptake transmembrane transporter activity"/>
    <property type="evidence" value="ECO:0007669"/>
    <property type="project" value="TreeGrafter"/>
</dbReference>
<comment type="subcellular location">
    <subcellularLocation>
        <location evidence="1 8">Cell outer membrane</location>
        <topology evidence="1 8">Multi-pass membrane protein</topology>
    </subcellularLocation>
</comment>
<dbReference type="EMBL" id="SNYV01000011">
    <property type="protein sequence ID" value="TDQ80197.1"/>
    <property type="molecule type" value="Genomic_DNA"/>
</dbReference>
<name>A0A4R6WMD8_9SPHI</name>
<feature type="domain" description="TonB-dependent receptor plug" evidence="9">
    <location>
        <begin position="122"/>
        <end position="224"/>
    </location>
</feature>
<dbReference type="RefSeq" id="WP_133583938.1">
    <property type="nucleotide sequence ID" value="NZ_SNYV01000011.1"/>
</dbReference>
<keyword evidence="6 8" id="KW-0472">Membrane</keyword>
<evidence type="ECO:0000256" key="8">
    <source>
        <dbReference type="PROSITE-ProRule" id="PRU01360"/>
    </source>
</evidence>
<dbReference type="Pfam" id="PF07715">
    <property type="entry name" value="Plug"/>
    <property type="match status" value="1"/>
</dbReference>
<protein>
    <submittedName>
        <fullName evidence="10">Outer membrane receptor protein involved in Fe transport</fullName>
    </submittedName>
</protein>
<keyword evidence="7 8" id="KW-0998">Cell outer membrane</keyword>